<gene>
    <name evidence="2" type="ORF">C7M84_008296</name>
</gene>
<organism evidence="2 3">
    <name type="scientific">Penaeus vannamei</name>
    <name type="common">Whiteleg shrimp</name>
    <name type="synonym">Litopenaeus vannamei</name>
    <dbReference type="NCBI Taxonomy" id="6689"/>
    <lineage>
        <taxon>Eukaryota</taxon>
        <taxon>Metazoa</taxon>
        <taxon>Ecdysozoa</taxon>
        <taxon>Arthropoda</taxon>
        <taxon>Crustacea</taxon>
        <taxon>Multicrustacea</taxon>
        <taxon>Malacostraca</taxon>
        <taxon>Eumalacostraca</taxon>
        <taxon>Eucarida</taxon>
        <taxon>Decapoda</taxon>
        <taxon>Dendrobranchiata</taxon>
        <taxon>Penaeoidea</taxon>
        <taxon>Penaeidae</taxon>
        <taxon>Penaeus</taxon>
    </lineage>
</organism>
<evidence type="ECO:0000313" key="2">
    <source>
        <dbReference type="EMBL" id="ROT73276.1"/>
    </source>
</evidence>
<sequence length="236" mass="25070">MDILNLPAYQTCITESRHIEGDPPPISLLKSNDKQTNVYTAAGRDQGIDPITGVISGLSLLLVLLNRSPSNTLKRCKSPGPLKSQGSFRSHGVATICRSPRGGDGGSHRETSFTVEPPTLLRDDDSRPRAQSVATIDGTLRAASEPREAPMGPGAGSDRRPNGWASFPFLRAQPRRCPPPAPRPWGGGGGRASWARRNPQTTMRLAVELALGGDVSLPLPVGLTFTDAGEGRFSSS</sequence>
<proteinExistence type="predicted"/>
<keyword evidence="3" id="KW-1185">Reference proteome</keyword>
<evidence type="ECO:0000256" key="1">
    <source>
        <dbReference type="SAM" id="MobiDB-lite"/>
    </source>
</evidence>
<reference evidence="2 3" key="2">
    <citation type="submission" date="2019-01" db="EMBL/GenBank/DDBJ databases">
        <title>The decoding of complex shrimp genome reveals the adaptation for benthos swimmer, frequently molting mechanism and breeding impact on genome.</title>
        <authorList>
            <person name="Sun Y."/>
            <person name="Gao Y."/>
            <person name="Yu Y."/>
        </authorList>
    </citation>
    <scope>NUCLEOTIDE SEQUENCE [LARGE SCALE GENOMIC DNA]</scope>
    <source>
        <tissue evidence="2">Muscle</tissue>
    </source>
</reference>
<reference evidence="2 3" key="1">
    <citation type="submission" date="2018-04" db="EMBL/GenBank/DDBJ databases">
        <authorList>
            <person name="Zhang X."/>
            <person name="Yuan J."/>
            <person name="Li F."/>
            <person name="Xiang J."/>
        </authorList>
    </citation>
    <scope>NUCLEOTIDE SEQUENCE [LARGE SCALE GENOMIC DNA]</scope>
    <source>
        <tissue evidence="2">Muscle</tissue>
    </source>
</reference>
<dbReference type="OrthoDB" id="3200163at2759"/>
<dbReference type="EMBL" id="QCYY01002044">
    <property type="protein sequence ID" value="ROT73276.1"/>
    <property type="molecule type" value="Genomic_DNA"/>
</dbReference>
<accession>A0A3R7PPS4</accession>
<name>A0A3R7PPS4_PENVA</name>
<feature type="region of interest" description="Disordered" evidence="1">
    <location>
        <begin position="72"/>
        <end position="198"/>
    </location>
</feature>
<dbReference type="AlphaFoldDB" id="A0A3R7PPS4"/>
<evidence type="ECO:0000313" key="3">
    <source>
        <dbReference type="Proteomes" id="UP000283509"/>
    </source>
</evidence>
<dbReference type="Proteomes" id="UP000283509">
    <property type="component" value="Unassembled WGS sequence"/>
</dbReference>
<comment type="caution">
    <text evidence="2">The sequence shown here is derived from an EMBL/GenBank/DDBJ whole genome shotgun (WGS) entry which is preliminary data.</text>
</comment>
<protein>
    <submittedName>
        <fullName evidence="2">Uncharacterized protein</fullName>
    </submittedName>
</protein>